<sequence length="18" mass="2007">MCAVKTLENFATNVHESI</sequence>
<accession>A0A0A8ZDM6</accession>
<dbReference type="AlphaFoldDB" id="A0A0A8ZDM6"/>
<evidence type="ECO:0000313" key="1">
    <source>
        <dbReference type="EMBL" id="JAD35763.1"/>
    </source>
</evidence>
<reference evidence="1" key="1">
    <citation type="submission" date="2014-09" db="EMBL/GenBank/DDBJ databases">
        <authorList>
            <person name="Magalhaes I.L.F."/>
            <person name="Oliveira U."/>
            <person name="Santos F.R."/>
            <person name="Vidigal T.H.D.A."/>
            <person name="Brescovit A.D."/>
            <person name="Santos A.J."/>
        </authorList>
    </citation>
    <scope>NUCLEOTIDE SEQUENCE</scope>
    <source>
        <tissue evidence="1">Shoot tissue taken approximately 20 cm above the soil surface</tissue>
    </source>
</reference>
<protein>
    <submittedName>
        <fullName evidence="1">Uncharacterized protein</fullName>
    </submittedName>
</protein>
<proteinExistence type="predicted"/>
<organism evidence="1">
    <name type="scientific">Arundo donax</name>
    <name type="common">Giant reed</name>
    <name type="synonym">Donax arundinaceus</name>
    <dbReference type="NCBI Taxonomy" id="35708"/>
    <lineage>
        <taxon>Eukaryota</taxon>
        <taxon>Viridiplantae</taxon>
        <taxon>Streptophyta</taxon>
        <taxon>Embryophyta</taxon>
        <taxon>Tracheophyta</taxon>
        <taxon>Spermatophyta</taxon>
        <taxon>Magnoliopsida</taxon>
        <taxon>Liliopsida</taxon>
        <taxon>Poales</taxon>
        <taxon>Poaceae</taxon>
        <taxon>PACMAD clade</taxon>
        <taxon>Arundinoideae</taxon>
        <taxon>Arundineae</taxon>
        <taxon>Arundo</taxon>
    </lineage>
</organism>
<reference evidence="1" key="2">
    <citation type="journal article" date="2015" name="Data Brief">
        <title>Shoot transcriptome of the giant reed, Arundo donax.</title>
        <authorList>
            <person name="Barrero R.A."/>
            <person name="Guerrero F.D."/>
            <person name="Moolhuijzen P."/>
            <person name="Goolsby J.A."/>
            <person name="Tidwell J."/>
            <person name="Bellgard S.E."/>
            <person name="Bellgard M.I."/>
        </authorList>
    </citation>
    <scope>NUCLEOTIDE SEQUENCE</scope>
    <source>
        <tissue evidence="1">Shoot tissue taken approximately 20 cm above the soil surface</tissue>
    </source>
</reference>
<name>A0A0A8ZDM6_ARUDO</name>
<dbReference type="EMBL" id="GBRH01262132">
    <property type="protein sequence ID" value="JAD35763.1"/>
    <property type="molecule type" value="Transcribed_RNA"/>
</dbReference>